<feature type="transmembrane region" description="Helical" evidence="8">
    <location>
        <begin position="140"/>
        <end position="162"/>
    </location>
</feature>
<comment type="caution">
    <text evidence="10">The sequence shown here is derived from an EMBL/GenBank/DDBJ whole genome shotgun (WGS) entry which is preliminary data.</text>
</comment>
<dbReference type="SUPFAM" id="SSF103473">
    <property type="entry name" value="MFS general substrate transporter"/>
    <property type="match status" value="1"/>
</dbReference>
<evidence type="ECO:0000256" key="2">
    <source>
        <dbReference type="ARBA" id="ARBA00006236"/>
    </source>
</evidence>
<dbReference type="InterPro" id="IPR020846">
    <property type="entry name" value="MFS_dom"/>
</dbReference>
<dbReference type="EMBL" id="BAABRT010000007">
    <property type="protein sequence ID" value="GAA5524656.1"/>
    <property type="molecule type" value="Genomic_DNA"/>
</dbReference>
<comment type="similarity">
    <text evidence="2 8">Belongs to the major facilitator superfamily. Bcr/CmlA family.</text>
</comment>
<reference evidence="10 11" key="1">
    <citation type="submission" date="2024-02" db="EMBL/GenBank/DDBJ databases">
        <title>Microbulbifer aestuariivivens NBRC 112533.</title>
        <authorList>
            <person name="Ichikawa N."/>
            <person name="Katano-Makiyama Y."/>
            <person name="Hidaka K."/>
        </authorList>
    </citation>
    <scope>NUCLEOTIDE SEQUENCE [LARGE SCALE GENOMIC DNA]</scope>
    <source>
        <strain evidence="10 11">NBRC 112533</strain>
    </source>
</reference>
<keyword evidence="3 8" id="KW-0813">Transport</keyword>
<keyword evidence="11" id="KW-1185">Reference proteome</keyword>
<dbReference type="PANTHER" id="PTHR23502">
    <property type="entry name" value="MAJOR FACILITATOR SUPERFAMILY"/>
    <property type="match status" value="1"/>
</dbReference>
<feature type="transmembrane region" description="Helical" evidence="8">
    <location>
        <begin position="379"/>
        <end position="400"/>
    </location>
</feature>
<dbReference type="PROSITE" id="PS00216">
    <property type="entry name" value="SUGAR_TRANSPORT_1"/>
    <property type="match status" value="1"/>
</dbReference>
<feature type="transmembrane region" description="Helical" evidence="8">
    <location>
        <begin position="318"/>
        <end position="341"/>
    </location>
</feature>
<dbReference type="PANTHER" id="PTHR23502:SF132">
    <property type="entry name" value="POLYAMINE TRANSPORTER 2-RELATED"/>
    <property type="match status" value="1"/>
</dbReference>
<evidence type="ECO:0000259" key="9">
    <source>
        <dbReference type="PROSITE" id="PS50850"/>
    </source>
</evidence>
<keyword evidence="5 8" id="KW-0812">Transmembrane</keyword>
<dbReference type="NCBIfam" id="TIGR00710">
    <property type="entry name" value="efflux_Bcr_CflA"/>
    <property type="match status" value="1"/>
</dbReference>
<evidence type="ECO:0000256" key="7">
    <source>
        <dbReference type="ARBA" id="ARBA00023136"/>
    </source>
</evidence>
<comment type="caution">
    <text evidence="8">Lacks conserved residue(s) required for the propagation of feature annotation.</text>
</comment>
<dbReference type="Proteomes" id="UP001408594">
    <property type="component" value="Unassembled WGS sequence"/>
</dbReference>
<dbReference type="InterPro" id="IPR004812">
    <property type="entry name" value="Efflux_drug-R_Bcr/CmlA"/>
</dbReference>
<dbReference type="InterPro" id="IPR011701">
    <property type="entry name" value="MFS"/>
</dbReference>
<feature type="transmembrane region" description="Helical" evidence="8">
    <location>
        <begin position="353"/>
        <end position="373"/>
    </location>
</feature>
<keyword evidence="8" id="KW-0997">Cell inner membrane</keyword>
<feature type="transmembrane region" description="Helical" evidence="8">
    <location>
        <begin position="259"/>
        <end position="277"/>
    </location>
</feature>
<keyword evidence="4" id="KW-1003">Cell membrane</keyword>
<evidence type="ECO:0000256" key="8">
    <source>
        <dbReference type="RuleBase" id="RU365088"/>
    </source>
</evidence>
<evidence type="ECO:0000256" key="4">
    <source>
        <dbReference type="ARBA" id="ARBA00022475"/>
    </source>
</evidence>
<feature type="transmembrane region" description="Helical" evidence="8">
    <location>
        <begin position="289"/>
        <end position="306"/>
    </location>
</feature>
<keyword evidence="6 8" id="KW-1133">Transmembrane helix</keyword>
<dbReference type="PROSITE" id="PS50850">
    <property type="entry name" value="MFS"/>
    <property type="match status" value="1"/>
</dbReference>
<feature type="transmembrane region" description="Helical" evidence="8">
    <location>
        <begin position="82"/>
        <end position="100"/>
    </location>
</feature>
<keyword evidence="7 8" id="KW-0472">Membrane</keyword>
<comment type="subcellular location">
    <subcellularLocation>
        <location evidence="8">Cell inner membrane</location>
        <topology evidence="8">Multi-pass membrane protein</topology>
    </subcellularLocation>
    <subcellularLocation>
        <location evidence="1">Cell membrane</location>
        <topology evidence="1">Multi-pass membrane protein</topology>
    </subcellularLocation>
</comment>
<sequence>MRSDSATDNRLPTRWLALWLAALVALTPFSIDTYLPAIPAIAEALGSEVARVQHSLSSFLLGFAAGQLMGGPLSDRWGRRTVGTIGLIIFVFSTLLILWSKSVEQLIALRFSQALGGGFATVICTAIVRDLYSGREAARTLSTITTMMLLAPLVAPVIGSVLMVIGDWRWIFTFLLCYALAMLVLVRKLLPETLSPTTQARHRSAPKRHLLRNYAQVLRNRRALGFLGTQSFVSGSMFIYITTAPFVFMENFGVAAERFPLFFGAGILGLIVMMQLNIRLLKFFEPRQILLAGVGLQLLGCCLLLLNTLTGEPSLLRWMLPLLIVVACIGLTGPNAAACYLEFFPGISGSANALYGTSLFITGGILGGLVNGLHTGTLVPIAASMCACAVTALVLVLLVARAREPIEAGQPVHDSPRSR</sequence>
<dbReference type="RefSeq" id="WP_345549770.1">
    <property type="nucleotide sequence ID" value="NZ_BAABRT010000007.1"/>
</dbReference>
<evidence type="ECO:0000256" key="3">
    <source>
        <dbReference type="ARBA" id="ARBA00022448"/>
    </source>
</evidence>
<feature type="transmembrane region" description="Helical" evidence="8">
    <location>
        <begin position="106"/>
        <end position="128"/>
    </location>
</feature>
<evidence type="ECO:0000256" key="1">
    <source>
        <dbReference type="ARBA" id="ARBA00004651"/>
    </source>
</evidence>
<feature type="transmembrane region" description="Helical" evidence="8">
    <location>
        <begin position="223"/>
        <end position="247"/>
    </location>
</feature>
<evidence type="ECO:0000313" key="11">
    <source>
        <dbReference type="Proteomes" id="UP001408594"/>
    </source>
</evidence>
<feature type="domain" description="Major facilitator superfamily (MFS) profile" evidence="9">
    <location>
        <begin position="16"/>
        <end position="404"/>
    </location>
</feature>
<dbReference type="CDD" id="cd17320">
    <property type="entry name" value="MFS_MdfA_MDR_like"/>
    <property type="match status" value="1"/>
</dbReference>
<evidence type="ECO:0000256" key="5">
    <source>
        <dbReference type="ARBA" id="ARBA00022692"/>
    </source>
</evidence>
<dbReference type="InterPro" id="IPR005829">
    <property type="entry name" value="Sugar_transporter_CS"/>
</dbReference>
<gene>
    <name evidence="10" type="primary">bcr_1</name>
    <name evidence="10" type="ORF">Maes01_01213</name>
</gene>
<evidence type="ECO:0000256" key="6">
    <source>
        <dbReference type="ARBA" id="ARBA00022989"/>
    </source>
</evidence>
<dbReference type="Gene3D" id="1.20.1720.10">
    <property type="entry name" value="Multidrug resistance protein D"/>
    <property type="match status" value="1"/>
</dbReference>
<organism evidence="10 11">
    <name type="scientific">Microbulbifer aestuariivivens</name>
    <dbReference type="NCBI Taxonomy" id="1908308"/>
    <lineage>
        <taxon>Bacteria</taxon>
        <taxon>Pseudomonadati</taxon>
        <taxon>Pseudomonadota</taxon>
        <taxon>Gammaproteobacteria</taxon>
        <taxon>Cellvibrionales</taxon>
        <taxon>Microbulbiferaceae</taxon>
        <taxon>Microbulbifer</taxon>
    </lineage>
</organism>
<proteinExistence type="inferred from homology"/>
<accession>A0ABP9WN71</accession>
<dbReference type="Pfam" id="PF07690">
    <property type="entry name" value="MFS_1"/>
    <property type="match status" value="1"/>
</dbReference>
<protein>
    <recommendedName>
        <fullName evidence="8">Bcr/CflA family efflux transporter</fullName>
    </recommendedName>
</protein>
<evidence type="ECO:0000313" key="10">
    <source>
        <dbReference type="EMBL" id="GAA5524656.1"/>
    </source>
</evidence>
<name>A0ABP9WN71_9GAMM</name>
<dbReference type="InterPro" id="IPR036259">
    <property type="entry name" value="MFS_trans_sf"/>
</dbReference>